<evidence type="ECO:0000256" key="1">
    <source>
        <dbReference type="ARBA" id="ARBA00004651"/>
    </source>
</evidence>
<dbReference type="CDD" id="cd06261">
    <property type="entry name" value="TM_PBP2"/>
    <property type="match status" value="1"/>
</dbReference>
<keyword evidence="4 7" id="KW-0812">Transmembrane</keyword>
<name>A0A917SEH1_9ACTN</name>
<accession>A0A917SEH1</accession>
<reference evidence="9" key="2">
    <citation type="submission" date="2020-09" db="EMBL/GenBank/DDBJ databases">
        <authorList>
            <person name="Sun Q."/>
            <person name="Zhou Y."/>
        </authorList>
    </citation>
    <scope>NUCLEOTIDE SEQUENCE</scope>
    <source>
        <strain evidence="9">CGMCC 4.7306</strain>
    </source>
</reference>
<dbReference type="PANTHER" id="PTHR43386">
    <property type="entry name" value="OLIGOPEPTIDE TRANSPORT SYSTEM PERMEASE PROTEIN APPC"/>
    <property type="match status" value="1"/>
</dbReference>
<evidence type="ECO:0000256" key="4">
    <source>
        <dbReference type="ARBA" id="ARBA00022692"/>
    </source>
</evidence>
<keyword evidence="2 7" id="KW-0813">Transport</keyword>
<evidence type="ECO:0000256" key="6">
    <source>
        <dbReference type="ARBA" id="ARBA00023136"/>
    </source>
</evidence>
<keyword evidence="3" id="KW-1003">Cell membrane</keyword>
<feature type="transmembrane region" description="Helical" evidence="7">
    <location>
        <begin position="186"/>
        <end position="207"/>
    </location>
</feature>
<dbReference type="Proteomes" id="UP000613840">
    <property type="component" value="Unassembled WGS sequence"/>
</dbReference>
<dbReference type="AlphaFoldDB" id="A0A917SEH1"/>
<organism evidence="9 10">
    <name type="scientific">Microlunatus endophyticus</name>
    <dbReference type="NCBI Taxonomy" id="1716077"/>
    <lineage>
        <taxon>Bacteria</taxon>
        <taxon>Bacillati</taxon>
        <taxon>Actinomycetota</taxon>
        <taxon>Actinomycetes</taxon>
        <taxon>Propionibacteriales</taxon>
        <taxon>Propionibacteriaceae</taxon>
        <taxon>Microlunatus</taxon>
    </lineage>
</organism>
<comment type="caution">
    <text evidence="9">The sequence shown here is derived from an EMBL/GenBank/DDBJ whole genome shotgun (WGS) entry which is preliminary data.</text>
</comment>
<feature type="transmembrane region" description="Helical" evidence="7">
    <location>
        <begin position="258"/>
        <end position="279"/>
    </location>
</feature>
<comment type="subcellular location">
    <subcellularLocation>
        <location evidence="1 7">Cell membrane</location>
        <topology evidence="1 7">Multi-pass membrane protein</topology>
    </subcellularLocation>
</comment>
<evidence type="ECO:0000313" key="9">
    <source>
        <dbReference type="EMBL" id="GGL73012.1"/>
    </source>
</evidence>
<dbReference type="Pfam" id="PF00528">
    <property type="entry name" value="BPD_transp_1"/>
    <property type="match status" value="1"/>
</dbReference>
<gene>
    <name evidence="9" type="ORF">GCM10011575_34130</name>
</gene>
<protein>
    <submittedName>
        <fullName evidence="9">Peptide ABC transporter permease</fullName>
    </submittedName>
</protein>
<dbReference type="InterPro" id="IPR035906">
    <property type="entry name" value="MetI-like_sf"/>
</dbReference>
<dbReference type="InterPro" id="IPR000515">
    <property type="entry name" value="MetI-like"/>
</dbReference>
<comment type="similarity">
    <text evidence="7">Belongs to the binding-protein-dependent transport system permease family.</text>
</comment>
<evidence type="ECO:0000313" key="10">
    <source>
        <dbReference type="Proteomes" id="UP000613840"/>
    </source>
</evidence>
<dbReference type="SUPFAM" id="SSF161098">
    <property type="entry name" value="MetI-like"/>
    <property type="match status" value="1"/>
</dbReference>
<dbReference type="PANTHER" id="PTHR43386:SF1">
    <property type="entry name" value="D,D-DIPEPTIDE TRANSPORT SYSTEM PERMEASE PROTEIN DDPC-RELATED"/>
    <property type="match status" value="1"/>
</dbReference>
<feature type="transmembrane region" description="Helical" evidence="7">
    <location>
        <begin position="213"/>
        <end position="238"/>
    </location>
</feature>
<dbReference type="Gene3D" id="1.10.3720.10">
    <property type="entry name" value="MetI-like"/>
    <property type="match status" value="1"/>
</dbReference>
<proteinExistence type="inferred from homology"/>
<evidence type="ECO:0000256" key="5">
    <source>
        <dbReference type="ARBA" id="ARBA00022989"/>
    </source>
</evidence>
<dbReference type="PROSITE" id="PS50928">
    <property type="entry name" value="ABC_TM1"/>
    <property type="match status" value="1"/>
</dbReference>
<evidence type="ECO:0000256" key="2">
    <source>
        <dbReference type="ARBA" id="ARBA00022448"/>
    </source>
</evidence>
<feature type="domain" description="ABC transmembrane type-1" evidence="8">
    <location>
        <begin position="92"/>
        <end position="281"/>
    </location>
</feature>
<dbReference type="InterPro" id="IPR025966">
    <property type="entry name" value="OppC_N"/>
</dbReference>
<evidence type="ECO:0000259" key="8">
    <source>
        <dbReference type="PROSITE" id="PS50928"/>
    </source>
</evidence>
<evidence type="ECO:0000256" key="3">
    <source>
        <dbReference type="ARBA" id="ARBA00022475"/>
    </source>
</evidence>
<reference evidence="9" key="1">
    <citation type="journal article" date="2014" name="Int. J. Syst. Evol. Microbiol.">
        <title>Complete genome sequence of Corynebacterium casei LMG S-19264T (=DSM 44701T), isolated from a smear-ripened cheese.</title>
        <authorList>
            <consortium name="US DOE Joint Genome Institute (JGI-PGF)"/>
            <person name="Walter F."/>
            <person name="Albersmeier A."/>
            <person name="Kalinowski J."/>
            <person name="Ruckert C."/>
        </authorList>
    </citation>
    <scope>NUCLEOTIDE SEQUENCE</scope>
    <source>
        <strain evidence="9">CGMCC 4.7306</strain>
    </source>
</reference>
<sequence>MTAITVDTKPITAATPGFWRTAWRRFRRNKLALVSGIVVVLILLTAILAPLIAPQGYQVQDLANSLAGPSRGHLLGTDRLGRDLLSRAIYGARTSMLVAIGAPLLGAVIGIPIGILAGWYGRAVDFVALRLFEIFTMVPQILVALLLIALFGNSVGKLILFLGISSWLGFARLARAQYISLRNRDFVLAAQAVGVPTWRILIIHLLPSAVGPLIIFLVQEIPATIFASAGFSFLGLGVQDPLADWGKMLNDGTQYLSIDLWTVMVPTVCIALATLAFSFCGDGMRDAIDPSSRQSASR</sequence>
<evidence type="ECO:0000256" key="7">
    <source>
        <dbReference type="RuleBase" id="RU363032"/>
    </source>
</evidence>
<dbReference type="GO" id="GO:0005886">
    <property type="term" value="C:plasma membrane"/>
    <property type="evidence" value="ECO:0007669"/>
    <property type="project" value="UniProtKB-SubCell"/>
</dbReference>
<dbReference type="GO" id="GO:0055085">
    <property type="term" value="P:transmembrane transport"/>
    <property type="evidence" value="ECO:0007669"/>
    <property type="project" value="InterPro"/>
</dbReference>
<keyword evidence="10" id="KW-1185">Reference proteome</keyword>
<dbReference type="Pfam" id="PF12911">
    <property type="entry name" value="OppC_N"/>
    <property type="match status" value="1"/>
</dbReference>
<feature type="transmembrane region" description="Helical" evidence="7">
    <location>
        <begin position="96"/>
        <end position="119"/>
    </location>
</feature>
<keyword evidence="5 7" id="KW-1133">Transmembrane helix</keyword>
<dbReference type="EMBL" id="BMMZ01000009">
    <property type="protein sequence ID" value="GGL73012.1"/>
    <property type="molecule type" value="Genomic_DNA"/>
</dbReference>
<dbReference type="InterPro" id="IPR050366">
    <property type="entry name" value="BP-dependent_transpt_permease"/>
</dbReference>
<feature type="transmembrane region" description="Helical" evidence="7">
    <location>
        <begin position="31"/>
        <end position="53"/>
    </location>
</feature>
<keyword evidence="6 7" id="KW-0472">Membrane</keyword>